<sequence length="584" mass="60826">MNDSSNGAGAGAGAPLAVLGVIVGSAVLYTGAYVGGTLGVALSGGGWAPPAYSIKSAFALASGGPGRLWPGHATAAGVGAAVLLVLVLSVLAVTGFLLWRRFFSHRAGLAGMRELAPLAPKAMTSRARALRPSLKGEETIEPDDTGVLLGNLDASRGPELRASWEDVLLAIMAPRSGKSTSIAVPALLRAPGAVMLTSNKPDVFAVTRTRRLDVGAVWLLDPQSITHSERAMWWNMLDSARTIEGSGRLASHFIAATTDEKSRGDFWMGAAKNLLTALFHAAAVSGGSVADVLAWLSTPSDRGPVSALKAAGKEALAQQLASTVAGAADTRDGIYETARQCVACLLDPETLAWVTPDPRAKEFRPDDFVRSRDTLYLLSKDGGGSAAGVIAAAADAVLRAAMVAAERAGGRLDAPLVAVLDEAANVCRIEDLPDLYSHLGSRGVIPVTILQSYRQGVRVWGEAGMDALWSAATIKALGAGLDDAEFAEKVSRLLGEHKVAETSVSHGSTGRSVSTSRRRERVMEAAEIRALPKGRALLLATGVRVGMIRLRPWYLEPDAADLSAASDVEIAEIAARASRKVIAA</sequence>
<keyword evidence="3 6" id="KW-0812">Transmembrane</keyword>
<evidence type="ECO:0000313" key="9">
    <source>
        <dbReference type="Proteomes" id="UP001598251"/>
    </source>
</evidence>
<evidence type="ECO:0000256" key="4">
    <source>
        <dbReference type="ARBA" id="ARBA00022989"/>
    </source>
</evidence>
<dbReference type="InterPro" id="IPR027417">
    <property type="entry name" value="P-loop_NTPase"/>
</dbReference>
<dbReference type="InterPro" id="IPR032689">
    <property type="entry name" value="TraG-D_C"/>
</dbReference>
<feature type="transmembrane region" description="Helical" evidence="6">
    <location>
        <begin position="75"/>
        <end position="99"/>
    </location>
</feature>
<dbReference type="InterPro" id="IPR051539">
    <property type="entry name" value="T4SS-coupling_protein"/>
</dbReference>
<name>A0ABW6ERS9_9ACTN</name>
<dbReference type="Gene3D" id="3.40.50.300">
    <property type="entry name" value="P-loop containing nucleotide triphosphate hydrolases"/>
    <property type="match status" value="1"/>
</dbReference>
<dbReference type="PANTHER" id="PTHR37937:SF1">
    <property type="entry name" value="CONJUGATIVE TRANSFER: DNA TRANSPORT"/>
    <property type="match status" value="1"/>
</dbReference>
<evidence type="ECO:0000256" key="6">
    <source>
        <dbReference type="SAM" id="Phobius"/>
    </source>
</evidence>
<evidence type="ECO:0000256" key="1">
    <source>
        <dbReference type="ARBA" id="ARBA00004651"/>
    </source>
</evidence>
<dbReference type="PANTHER" id="PTHR37937">
    <property type="entry name" value="CONJUGATIVE TRANSFER: DNA TRANSPORT"/>
    <property type="match status" value="1"/>
</dbReference>
<evidence type="ECO:0000256" key="5">
    <source>
        <dbReference type="ARBA" id="ARBA00023136"/>
    </source>
</evidence>
<protein>
    <submittedName>
        <fullName evidence="8">Type IV secretory system conjugative DNA transfer family protein</fullName>
    </submittedName>
</protein>
<keyword evidence="4 6" id="KW-1133">Transmembrane helix</keyword>
<evidence type="ECO:0000256" key="2">
    <source>
        <dbReference type="ARBA" id="ARBA00022475"/>
    </source>
</evidence>
<keyword evidence="2" id="KW-1003">Cell membrane</keyword>
<accession>A0ABW6ERS9</accession>
<dbReference type="SUPFAM" id="SSF52540">
    <property type="entry name" value="P-loop containing nucleoside triphosphate hydrolases"/>
    <property type="match status" value="1"/>
</dbReference>
<reference evidence="8 9" key="1">
    <citation type="submission" date="2024-09" db="EMBL/GenBank/DDBJ databases">
        <title>The Natural Products Discovery Center: Release of the First 8490 Sequenced Strains for Exploring Actinobacteria Biosynthetic Diversity.</title>
        <authorList>
            <person name="Kalkreuter E."/>
            <person name="Kautsar S.A."/>
            <person name="Yang D."/>
            <person name="Bader C.D."/>
            <person name="Teijaro C.N."/>
            <person name="Fluegel L."/>
            <person name="Davis C.M."/>
            <person name="Simpson J.R."/>
            <person name="Lauterbach L."/>
            <person name="Steele A.D."/>
            <person name="Gui C."/>
            <person name="Meng S."/>
            <person name="Li G."/>
            <person name="Viehrig K."/>
            <person name="Ye F."/>
            <person name="Su P."/>
            <person name="Kiefer A.F."/>
            <person name="Nichols A."/>
            <person name="Cepeda A.J."/>
            <person name="Yan W."/>
            <person name="Fan B."/>
            <person name="Jiang Y."/>
            <person name="Adhikari A."/>
            <person name="Zheng C.-J."/>
            <person name="Schuster L."/>
            <person name="Cowan T.M."/>
            <person name="Smanski M.J."/>
            <person name="Chevrette M.G."/>
            <person name="De Carvalho L.P.S."/>
            <person name="Shen B."/>
        </authorList>
    </citation>
    <scope>NUCLEOTIDE SEQUENCE [LARGE SCALE GENOMIC DNA]</scope>
    <source>
        <strain evidence="8 9">NPDC058546</strain>
    </source>
</reference>
<feature type="domain" description="TraD/TraG TraM recognition site" evidence="7">
    <location>
        <begin position="415"/>
        <end position="533"/>
    </location>
</feature>
<feature type="transmembrane region" description="Helical" evidence="6">
    <location>
        <begin position="12"/>
        <end position="34"/>
    </location>
</feature>
<evidence type="ECO:0000256" key="3">
    <source>
        <dbReference type="ARBA" id="ARBA00022692"/>
    </source>
</evidence>
<dbReference type="Proteomes" id="UP001598251">
    <property type="component" value="Unassembled WGS sequence"/>
</dbReference>
<comment type="subcellular location">
    <subcellularLocation>
        <location evidence="1">Cell membrane</location>
        <topology evidence="1">Multi-pass membrane protein</topology>
    </subcellularLocation>
</comment>
<organism evidence="8 9">
    <name type="scientific">Streptomyces sindenensis</name>
    <dbReference type="NCBI Taxonomy" id="67363"/>
    <lineage>
        <taxon>Bacteria</taxon>
        <taxon>Bacillati</taxon>
        <taxon>Actinomycetota</taxon>
        <taxon>Actinomycetes</taxon>
        <taxon>Kitasatosporales</taxon>
        <taxon>Streptomycetaceae</taxon>
        <taxon>Streptomyces</taxon>
    </lineage>
</organism>
<dbReference type="CDD" id="cd01127">
    <property type="entry name" value="TrwB_TraG_TraD_VirD4"/>
    <property type="match status" value="1"/>
</dbReference>
<comment type="caution">
    <text evidence="8">The sequence shown here is derived from an EMBL/GenBank/DDBJ whole genome shotgun (WGS) entry which is preliminary data.</text>
</comment>
<evidence type="ECO:0000313" key="8">
    <source>
        <dbReference type="EMBL" id="MFD4217653.1"/>
    </source>
</evidence>
<dbReference type="EMBL" id="JBHXOF010000035">
    <property type="protein sequence ID" value="MFD4217653.1"/>
    <property type="molecule type" value="Genomic_DNA"/>
</dbReference>
<keyword evidence="5 6" id="KW-0472">Membrane</keyword>
<dbReference type="Pfam" id="PF12696">
    <property type="entry name" value="TraG-D_C"/>
    <property type="match status" value="1"/>
</dbReference>
<proteinExistence type="predicted"/>
<keyword evidence="9" id="KW-1185">Reference proteome</keyword>
<evidence type="ECO:0000259" key="7">
    <source>
        <dbReference type="Pfam" id="PF12696"/>
    </source>
</evidence>
<gene>
    <name evidence="8" type="ORF">ACFWSS_32785</name>
</gene>
<dbReference type="RefSeq" id="WP_351460992.1">
    <property type="nucleotide sequence ID" value="NZ_JBHXOF010000035.1"/>
</dbReference>